<feature type="transmembrane region" description="Helical" evidence="1">
    <location>
        <begin position="25"/>
        <end position="47"/>
    </location>
</feature>
<gene>
    <name evidence="2" type="ORF">FGKAn22_02410</name>
</gene>
<feature type="transmembrane region" description="Helical" evidence="1">
    <location>
        <begin position="144"/>
        <end position="164"/>
    </location>
</feature>
<dbReference type="KEGG" id="fku:FGKAn22_02410"/>
<evidence type="ECO:0000313" key="3">
    <source>
        <dbReference type="Proteomes" id="UP001319121"/>
    </source>
</evidence>
<name>A0AAN1SX97_9PROT</name>
<keyword evidence="3" id="KW-1185">Reference proteome</keyword>
<keyword evidence="1" id="KW-0472">Membrane</keyword>
<feature type="transmembrane region" description="Helical" evidence="1">
    <location>
        <begin position="184"/>
        <end position="203"/>
    </location>
</feature>
<keyword evidence="1" id="KW-0812">Transmembrane</keyword>
<dbReference type="Proteomes" id="UP001319121">
    <property type="component" value="Chromosome"/>
</dbReference>
<sequence>MNYKLPFLKVIISSLYFSWTNKAELLRAIALPTLVLVVIWAVANVFLDKLAGGGIWVVVLAFGFGFSFFAVTCHRLILVESRDRYRFFKDRPGYRELMFLGWVVAIYFIVTILKAPFVVAAGTILGETAVTGQGEIVGWVKEIASIPALYVLARFSLIFPAAAIDNSVTMRWAWQRTKGNGWRIFLVVGLFPWLIESAIGLLLRQDASTVEWVLLAIFAYIGLAVGIIALSFTYREFAKQG</sequence>
<reference evidence="2 3" key="1">
    <citation type="submission" date="2019-03" db="EMBL/GenBank/DDBJ databases">
        <title>Complete genome sequence of Ferrigenium kumadai strain An22, a microaerophilic iron-oxidizing bacterium isolated from a paddy field soil.</title>
        <authorList>
            <person name="Watanabe T."/>
            <person name="Asakawa S."/>
        </authorList>
    </citation>
    <scope>NUCLEOTIDE SEQUENCE [LARGE SCALE GENOMIC DNA]</scope>
    <source>
        <strain evidence="2 3">An22</strain>
    </source>
</reference>
<keyword evidence="1" id="KW-1133">Transmembrane helix</keyword>
<evidence type="ECO:0000256" key="1">
    <source>
        <dbReference type="SAM" id="Phobius"/>
    </source>
</evidence>
<feature type="transmembrane region" description="Helical" evidence="1">
    <location>
        <begin position="53"/>
        <end position="78"/>
    </location>
</feature>
<feature type="transmembrane region" description="Helical" evidence="1">
    <location>
        <begin position="99"/>
        <end position="124"/>
    </location>
</feature>
<protein>
    <submittedName>
        <fullName evidence="2">Uncharacterized protein</fullName>
    </submittedName>
</protein>
<feature type="transmembrane region" description="Helical" evidence="1">
    <location>
        <begin position="209"/>
        <end position="234"/>
    </location>
</feature>
<dbReference type="AlphaFoldDB" id="A0AAN1SX97"/>
<organism evidence="2 3">
    <name type="scientific">Ferrigenium kumadai</name>
    <dbReference type="NCBI Taxonomy" id="1682490"/>
    <lineage>
        <taxon>Bacteria</taxon>
        <taxon>Pseudomonadati</taxon>
        <taxon>Pseudomonadota</taxon>
        <taxon>Betaproteobacteria</taxon>
        <taxon>Nitrosomonadales</taxon>
        <taxon>Gallionellaceae</taxon>
        <taxon>Ferrigenium</taxon>
    </lineage>
</organism>
<dbReference type="EMBL" id="AP019536">
    <property type="protein sequence ID" value="BBI98548.1"/>
    <property type="molecule type" value="Genomic_DNA"/>
</dbReference>
<proteinExistence type="predicted"/>
<evidence type="ECO:0000313" key="2">
    <source>
        <dbReference type="EMBL" id="BBI98548.1"/>
    </source>
</evidence>
<accession>A0AAN1SX97</accession>
<dbReference type="RefSeq" id="WP_212786178.1">
    <property type="nucleotide sequence ID" value="NZ_AP019536.1"/>
</dbReference>